<dbReference type="Gene3D" id="2.60.40.10">
    <property type="entry name" value="Immunoglobulins"/>
    <property type="match status" value="1"/>
</dbReference>
<sequence length="365" mass="41510">MRISIYILMLLLLCNFQKVIGQVNVNFIPEVYGTSINGLMNVTIFSTLPRNDVKLNINVSESKAGKVLTIQTGVFSLIQGTNRIPVNVVRNARILLTTNKIADYLRRNAIFPQGFYDYDFEIIAASSSGEIITDQTFSHDIVPPAPLDLIEPFDHDEICEKRPLLTWQPSMPAVAGMLYELQLSEIKENQNAVEALNYNLPIVNQRGIVANILVYPTVSKELIPGKKYAWQVTAYKDQTVINRSEIWQFTVNCKDSIANVVESEYGYRSIEDLNKGNYYVAEGYVKFAVVNSYQEQKLKYEITCITDVKSKVRSLPRVTLKRGQNKIRLDISRNSSFKDGYSYIMSAHMPNGTVKSLRFIYKDLE</sequence>
<gene>
    <name evidence="1" type="ORF">O0931_04270</name>
</gene>
<organism evidence="1 2">
    <name type="scientific">Pedobacter rhodius</name>
    <dbReference type="NCBI Taxonomy" id="3004098"/>
    <lineage>
        <taxon>Bacteria</taxon>
        <taxon>Pseudomonadati</taxon>
        <taxon>Bacteroidota</taxon>
        <taxon>Sphingobacteriia</taxon>
        <taxon>Sphingobacteriales</taxon>
        <taxon>Sphingobacteriaceae</taxon>
        <taxon>Pedobacter</taxon>
    </lineage>
</organism>
<proteinExistence type="predicted"/>
<dbReference type="EMBL" id="JAPWGL010000001">
    <property type="protein sequence ID" value="MCZ4222504.1"/>
    <property type="molecule type" value="Genomic_DNA"/>
</dbReference>
<dbReference type="InterPro" id="IPR013783">
    <property type="entry name" value="Ig-like_fold"/>
</dbReference>
<accession>A0ABT4KUA0</accession>
<name>A0ABT4KUA0_9SPHI</name>
<dbReference type="Proteomes" id="UP001144341">
    <property type="component" value="Unassembled WGS sequence"/>
</dbReference>
<evidence type="ECO:0000313" key="2">
    <source>
        <dbReference type="Proteomes" id="UP001144341"/>
    </source>
</evidence>
<reference evidence="1" key="1">
    <citation type="submission" date="2022-12" db="EMBL/GenBank/DDBJ databases">
        <title>Genome sequence of SJ11.</title>
        <authorList>
            <person name="Woo H."/>
        </authorList>
    </citation>
    <scope>NUCLEOTIDE SEQUENCE</scope>
    <source>
        <strain evidence="1">SJ11</strain>
    </source>
</reference>
<evidence type="ECO:0000313" key="1">
    <source>
        <dbReference type="EMBL" id="MCZ4222504.1"/>
    </source>
</evidence>
<protein>
    <submittedName>
        <fullName evidence="1">DUF928 domain-containing protein</fullName>
    </submittedName>
</protein>
<dbReference type="RefSeq" id="WP_269414305.1">
    <property type="nucleotide sequence ID" value="NZ_JAPWGL010000001.1"/>
</dbReference>
<comment type="caution">
    <text evidence="1">The sequence shown here is derived from an EMBL/GenBank/DDBJ whole genome shotgun (WGS) entry which is preliminary data.</text>
</comment>
<keyword evidence="2" id="KW-1185">Reference proteome</keyword>